<evidence type="ECO:0000256" key="6">
    <source>
        <dbReference type="SAM" id="MobiDB-lite"/>
    </source>
</evidence>
<dbReference type="Proteomes" id="UP000298327">
    <property type="component" value="Unassembled WGS sequence"/>
</dbReference>
<evidence type="ECO:0000256" key="7">
    <source>
        <dbReference type="SAM" id="Phobius"/>
    </source>
</evidence>
<accession>A0A4Y9Y459</accession>
<organism evidence="9 10">
    <name type="scientific">Dentipellis fragilis</name>
    <dbReference type="NCBI Taxonomy" id="205917"/>
    <lineage>
        <taxon>Eukaryota</taxon>
        <taxon>Fungi</taxon>
        <taxon>Dikarya</taxon>
        <taxon>Basidiomycota</taxon>
        <taxon>Agaricomycotina</taxon>
        <taxon>Agaricomycetes</taxon>
        <taxon>Russulales</taxon>
        <taxon>Hericiaceae</taxon>
        <taxon>Dentipellis</taxon>
    </lineage>
</organism>
<evidence type="ECO:0000256" key="3">
    <source>
        <dbReference type="ARBA" id="ARBA00022692"/>
    </source>
</evidence>
<dbReference type="Pfam" id="PF01490">
    <property type="entry name" value="Aa_trans"/>
    <property type="match status" value="2"/>
</dbReference>
<feature type="transmembrane region" description="Helical" evidence="7">
    <location>
        <begin position="69"/>
        <end position="89"/>
    </location>
</feature>
<feature type="transmembrane region" description="Helical" evidence="7">
    <location>
        <begin position="139"/>
        <end position="158"/>
    </location>
</feature>
<dbReference type="GO" id="GO:0015179">
    <property type="term" value="F:L-amino acid transmembrane transporter activity"/>
    <property type="evidence" value="ECO:0007669"/>
    <property type="project" value="TreeGrafter"/>
</dbReference>
<dbReference type="OrthoDB" id="294730at2759"/>
<dbReference type="PANTHER" id="PTHR22950:SF479">
    <property type="entry name" value="AMINO ACID TRANSPORTER (EUROFUNG)-RELATED"/>
    <property type="match status" value="1"/>
</dbReference>
<dbReference type="AlphaFoldDB" id="A0A4Y9Y459"/>
<evidence type="ECO:0000256" key="4">
    <source>
        <dbReference type="ARBA" id="ARBA00022989"/>
    </source>
</evidence>
<feature type="region of interest" description="Disordered" evidence="6">
    <location>
        <begin position="1"/>
        <end position="30"/>
    </location>
</feature>
<dbReference type="EMBL" id="SEOQ01000834">
    <property type="protein sequence ID" value="TFY56367.1"/>
    <property type="molecule type" value="Genomic_DNA"/>
</dbReference>
<feature type="transmembrane region" description="Helical" evidence="7">
    <location>
        <begin position="95"/>
        <end position="118"/>
    </location>
</feature>
<feature type="domain" description="Amino acid transporter transmembrane" evidence="8">
    <location>
        <begin position="216"/>
        <end position="452"/>
    </location>
</feature>
<evidence type="ECO:0000313" key="9">
    <source>
        <dbReference type="EMBL" id="TFY56367.1"/>
    </source>
</evidence>
<comment type="subcellular location">
    <subcellularLocation>
        <location evidence="1">Membrane</location>
        <topology evidence="1">Multi-pass membrane protein</topology>
    </subcellularLocation>
</comment>
<comment type="caution">
    <text evidence="9">The sequence shown here is derived from an EMBL/GenBank/DDBJ whole genome shotgun (WGS) entry which is preliminary data.</text>
</comment>
<feature type="transmembrane region" description="Helical" evidence="7">
    <location>
        <begin position="178"/>
        <end position="204"/>
    </location>
</feature>
<protein>
    <recommendedName>
        <fullName evidence="8">Amino acid transporter transmembrane domain-containing protein</fullName>
    </recommendedName>
</protein>
<evidence type="ECO:0000256" key="5">
    <source>
        <dbReference type="ARBA" id="ARBA00023136"/>
    </source>
</evidence>
<feature type="domain" description="Amino acid transporter transmembrane" evidence="8">
    <location>
        <begin position="64"/>
        <end position="191"/>
    </location>
</feature>
<evidence type="ECO:0000259" key="8">
    <source>
        <dbReference type="Pfam" id="PF01490"/>
    </source>
</evidence>
<feature type="transmembrane region" description="Helical" evidence="7">
    <location>
        <begin position="225"/>
        <end position="249"/>
    </location>
</feature>
<proteinExistence type="inferred from homology"/>
<keyword evidence="3 7" id="KW-0812">Transmembrane</keyword>
<evidence type="ECO:0000256" key="2">
    <source>
        <dbReference type="ARBA" id="ARBA00008066"/>
    </source>
</evidence>
<evidence type="ECO:0000256" key="1">
    <source>
        <dbReference type="ARBA" id="ARBA00004141"/>
    </source>
</evidence>
<feature type="transmembrane region" description="Helical" evidence="7">
    <location>
        <begin position="475"/>
        <end position="500"/>
    </location>
</feature>
<feature type="transmembrane region" description="Helical" evidence="7">
    <location>
        <begin position="280"/>
        <end position="299"/>
    </location>
</feature>
<evidence type="ECO:0000313" key="10">
    <source>
        <dbReference type="Proteomes" id="UP000298327"/>
    </source>
</evidence>
<dbReference type="STRING" id="205917.A0A4Y9Y459"/>
<dbReference type="PANTHER" id="PTHR22950">
    <property type="entry name" value="AMINO ACID TRANSPORTER"/>
    <property type="match status" value="1"/>
</dbReference>
<feature type="transmembrane region" description="Helical" evidence="7">
    <location>
        <begin position="425"/>
        <end position="448"/>
    </location>
</feature>
<feature type="transmembrane region" description="Helical" evidence="7">
    <location>
        <begin position="311"/>
        <end position="333"/>
    </location>
</feature>
<feature type="transmembrane region" description="Helical" evidence="7">
    <location>
        <begin position="353"/>
        <end position="380"/>
    </location>
</feature>
<keyword evidence="4 7" id="KW-1133">Transmembrane helix</keyword>
<dbReference type="Gene3D" id="1.20.1740.10">
    <property type="entry name" value="Amino acid/polyamine transporter I"/>
    <property type="match status" value="1"/>
</dbReference>
<sequence length="521" mass="56960">MHHLQHNEKHHDDVSSVRKSETLHEAAPHVEEKGVNQDALAVDAFEEALGADHDAAGHINYRSMGWIKAGALIMAETIALGILSFPSVFHRLGMFGGVFTTVAMAVLSWQTGYVLVEFKNNHPGVMNFADAGTVIAGKWGFWLFGSMLIIKTVFLAGSHALSGSIALGSISDHAICNIAWSVIVAVVSFLCVVYHYFLFLLALGPGTEWVRMDARLTVPRTFEKVSYISFVSVTAILAACFVTIIASGVQPPKDLPKYPSLGPVAWHAFENHGLIDTINAITNIIFAYGGHVAIFSFASEMRNPADFKYSLALVQTVATIFYVIVGATVYKYGGQYVTSPALTMTSRPVRITAYSIALISIVVAGVVASYVGAKFVFLTLFRGSPRLTSRSWRTWGIWVAICATIWTIGWIIAEVIPTSYFFSDLLSIISSILTVWFTYGLSGVLWLYDNGPRGARNKGKGYSYREAYFRGWKQIVGFSISMFVIVMSAAIMVLGMYSAISSIKDNYSEGNYGHPFSCGSS</sequence>
<reference evidence="9 10" key="1">
    <citation type="submission" date="2019-02" db="EMBL/GenBank/DDBJ databases">
        <title>Genome sequencing of the rare red list fungi Dentipellis fragilis.</title>
        <authorList>
            <person name="Buettner E."/>
            <person name="Kellner H."/>
        </authorList>
    </citation>
    <scope>NUCLEOTIDE SEQUENCE [LARGE SCALE GENOMIC DNA]</scope>
    <source>
        <strain evidence="9 10">DSM 105465</strain>
    </source>
</reference>
<keyword evidence="5 7" id="KW-0472">Membrane</keyword>
<keyword evidence="10" id="KW-1185">Reference proteome</keyword>
<comment type="similarity">
    <text evidence="2">Belongs to the amino acid/polyamine transporter 2 family.</text>
</comment>
<gene>
    <name evidence="9" type="ORF">EVG20_g8950</name>
</gene>
<name>A0A4Y9Y459_9AGAM</name>
<dbReference type="GO" id="GO:0016020">
    <property type="term" value="C:membrane"/>
    <property type="evidence" value="ECO:0007669"/>
    <property type="project" value="UniProtKB-SubCell"/>
</dbReference>
<dbReference type="InterPro" id="IPR013057">
    <property type="entry name" value="AA_transpt_TM"/>
</dbReference>
<feature type="transmembrane region" description="Helical" evidence="7">
    <location>
        <begin position="392"/>
        <end position="413"/>
    </location>
</feature>